<dbReference type="Proteomes" id="UP001295684">
    <property type="component" value="Unassembled WGS sequence"/>
</dbReference>
<comment type="caution">
    <text evidence="3">The sequence shown here is derived from an EMBL/GenBank/DDBJ whole genome shotgun (WGS) entry which is preliminary data.</text>
</comment>
<feature type="region of interest" description="Disordered" evidence="1">
    <location>
        <begin position="381"/>
        <end position="416"/>
    </location>
</feature>
<dbReference type="Gene3D" id="1.25.40.430">
    <property type="match status" value="1"/>
</dbReference>
<reference evidence="3" key="1">
    <citation type="submission" date="2023-07" db="EMBL/GenBank/DDBJ databases">
        <authorList>
            <consortium name="AG Swart"/>
            <person name="Singh M."/>
            <person name="Singh A."/>
            <person name="Seah K."/>
            <person name="Emmerich C."/>
        </authorList>
    </citation>
    <scope>NUCLEOTIDE SEQUENCE</scope>
    <source>
        <strain evidence="3">DP1</strain>
    </source>
</reference>
<gene>
    <name evidence="3" type="ORF">ECRASSUSDP1_LOCUS4243</name>
</gene>
<proteinExistence type="predicted"/>
<name>A0AAD1U6N3_EUPCR</name>
<dbReference type="InterPro" id="IPR013212">
    <property type="entry name" value="Mad3/Bub1_I"/>
</dbReference>
<protein>
    <recommendedName>
        <fullName evidence="2">BUB1 N-terminal domain-containing protein</fullName>
    </recommendedName>
</protein>
<feature type="region of interest" description="Disordered" evidence="1">
    <location>
        <begin position="223"/>
        <end position="250"/>
    </location>
</feature>
<feature type="compositionally biased region" description="Basic and acidic residues" evidence="1">
    <location>
        <begin position="525"/>
        <end position="537"/>
    </location>
</feature>
<dbReference type="PROSITE" id="PS51489">
    <property type="entry name" value="BUB1_N"/>
    <property type="match status" value="1"/>
</dbReference>
<dbReference type="SMART" id="SM00777">
    <property type="entry name" value="Mad3_BUB1_I"/>
    <property type="match status" value="1"/>
</dbReference>
<dbReference type="AlphaFoldDB" id="A0AAD1U6N3"/>
<feature type="domain" description="BUB1 N-terminal" evidence="2">
    <location>
        <begin position="34"/>
        <end position="198"/>
    </location>
</feature>
<feature type="region of interest" description="Disordered" evidence="1">
    <location>
        <begin position="512"/>
        <end position="540"/>
    </location>
</feature>
<evidence type="ECO:0000259" key="2">
    <source>
        <dbReference type="PROSITE" id="PS51489"/>
    </source>
</evidence>
<evidence type="ECO:0000313" key="4">
    <source>
        <dbReference type="Proteomes" id="UP001295684"/>
    </source>
</evidence>
<dbReference type="EMBL" id="CAMPGE010004072">
    <property type="protein sequence ID" value="CAI2362913.1"/>
    <property type="molecule type" value="Genomic_DNA"/>
</dbReference>
<accession>A0AAD1U6N3</accession>
<evidence type="ECO:0000256" key="1">
    <source>
        <dbReference type="SAM" id="MobiDB-lite"/>
    </source>
</evidence>
<sequence length="565" mass="66300">MDNITLITADDLIKNKNTRPPPDMKDPKDITLFYETAISREEGSNPNILLKIYQNYFEWATKQGENSPVTLHQILKNFTHKMRKEESLYQNSQYVLLWVKYALEVQEMFDVYNYMAVHKIGTESFIYHLNYALSVEKHLRDFKKVDKMFRISIKKAPSRKKSKIQYNYSLFAERMKERYNLITKSQRKSTISSSSPSSFCQEHRREAFLSKRNRDLEGITPIKQRMMPHPSKHLKPGEESSRAKQPSFTQSQYNVDKSCLIYVDRNQREEFISKASIYVDKYYTELEIQGESLGIISESKVHISREKRPQSWVSMIGSFTCAYNRNNRTASQESIDCDEIPEKLIFTGECQDEDSKVELISPEEKKANRLRFPTKRKSNNKLKSILKAQKSSSSENEDDSIDKDTVNSHHYISGESVIDSLQKTREKYKPRKQNNLNQEEENFLITENSKKISQKPFKSMKKANRGRILRNKSQKEWLDRNTENFNKKSTHESPHLKLCDFKKYQPELKEGQRRALFAKSSTKRNQSERSPVREIKPKSPASYKLGSISFQLRDLEESDSDQEQL</sequence>
<organism evidence="3 4">
    <name type="scientific">Euplotes crassus</name>
    <dbReference type="NCBI Taxonomy" id="5936"/>
    <lineage>
        <taxon>Eukaryota</taxon>
        <taxon>Sar</taxon>
        <taxon>Alveolata</taxon>
        <taxon>Ciliophora</taxon>
        <taxon>Intramacronucleata</taxon>
        <taxon>Spirotrichea</taxon>
        <taxon>Hypotrichia</taxon>
        <taxon>Euplotida</taxon>
        <taxon>Euplotidae</taxon>
        <taxon>Moneuplotes</taxon>
    </lineage>
</organism>
<dbReference type="Pfam" id="PF08311">
    <property type="entry name" value="Mad3_BUB1_I"/>
    <property type="match status" value="1"/>
</dbReference>
<evidence type="ECO:0000313" key="3">
    <source>
        <dbReference type="EMBL" id="CAI2362913.1"/>
    </source>
</evidence>
<keyword evidence="4" id="KW-1185">Reference proteome</keyword>